<reference evidence="1 2" key="1">
    <citation type="submission" date="2014-12" db="EMBL/GenBank/DDBJ databases">
        <title>The genome sequence of Methanohalophilus portucalensis strain FDF1.</title>
        <authorList>
            <person name="Lai M.-C."/>
            <person name="Lai S.-J."/>
        </authorList>
    </citation>
    <scope>NUCLEOTIDE SEQUENCE [LARGE SCALE GENOMIC DNA]</scope>
    <source>
        <strain evidence="1 2">FDF-1</strain>
    </source>
</reference>
<gene>
    <name evidence="1" type="ORF">MPF_0353</name>
</gene>
<accession>A0A1L9C4V5</accession>
<dbReference type="EMBL" id="JWTK01000002">
    <property type="protein sequence ID" value="OJH49565.1"/>
    <property type="molecule type" value="Genomic_DNA"/>
</dbReference>
<protein>
    <submittedName>
        <fullName evidence="1">Uncharacterized protein</fullName>
    </submittedName>
</protein>
<evidence type="ECO:0000313" key="2">
    <source>
        <dbReference type="Proteomes" id="UP000185713"/>
    </source>
</evidence>
<name>A0A1L9C4V5_9EURY</name>
<comment type="caution">
    <text evidence="1">The sequence shown here is derived from an EMBL/GenBank/DDBJ whole genome shotgun (WGS) entry which is preliminary data.</text>
</comment>
<dbReference type="Proteomes" id="UP000185713">
    <property type="component" value="Unassembled WGS sequence"/>
</dbReference>
<dbReference type="AlphaFoldDB" id="A0A1L9C4V5"/>
<proteinExistence type="predicted"/>
<sequence>MLDVEMEDFYVNCLIESKELVVISHTEVFS</sequence>
<evidence type="ECO:0000313" key="1">
    <source>
        <dbReference type="EMBL" id="OJH49565.1"/>
    </source>
</evidence>
<organism evidence="1 2">
    <name type="scientific">Methanohalophilus portucalensis FDF-1</name>
    <dbReference type="NCBI Taxonomy" id="523843"/>
    <lineage>
        <taxon>Archaea</taxon>
        <taxon>Methanobacteriati</taxon>
        <taxon>Methanobacteriota</taxon>
        <taxon>Stenosarchaea group</taxon>
        <taxon>Methanomicrobia</taxon>
        <taxon>Methanosarcinales</taxon>
        <taxon>Methanosarcinaceae</taxon>
        <taxon>Methanohalophilus</taxon>
    </lineage>
</organism>